<dbReference type="InParanoid" id="A0A0V0QIN0"/>
<sequence>MKVLKLFRYLKNRMKSTKTYKKFDDLREEMKDRKMNRTKIGEDRLGNTYYQYYSPYGLPYKREVEFIDKNSFELNDQAYYLWLNKRQESPPTEEEVQKYYFEEAMRIQRGIEWDKQQEMERLIFLQKRKEVQQQYLEKKMQNQELLSSEEENLSRQHQHILQEAFQQDPITALNKEQKQEEELQYKPKSWNPTDKQNLKSRRVKKAVQNTQEQQKEQEEVK</sequence>
<dbReference type="OrthoDB" id="286706at2759"/>
<feature type="region of interest" description="Disordered" evidence="1">
    <location>
        <begin position="171"/>
        <end position="221"/>
    </location>
</feature>
<name>A0A0V0QIN0_PSEPJ</name>
<accession>A0A0V0QIN0</accession>
<gene>
    <name evidence="2" type="ORF">PPERSA_03160</name>
</gene>
<dbReference type="Proteomes" id="UP000054937">
    <property type="component" value="Unassembled WGS sequence"/>
</dbReference>
<dbReference type="GO" id="GO:0045271">
    <property type="term" value="C:respiratory chain complex I"/>
    <property type="evidence" value="ECO:0007669"/>
    <property type="project" value="InterPro"/>
</dbReference>
<keyword evidence="3" id="KW-1185">Reference proteome</keyword>
<evidence type="ECO:0000313" key="3">
    <source>
        <dbReference type="Proteomes" id="UP000054937"/>
    </source>
</evidence>
<evidence type="ECO:0000313" key="2">
    <source>
        <dbReference type="EMBL" id="KRX02098.1"/>
    </source>
</evidence>
<feature type="compositionally biased region" description="Basic and acidic residues" evidence="1">
    <location>
        <begin position="175"/>
        <end position="185"/>
    </location>
</feature>
<dbReference type="EMBL" id="LDAU01000158">
    <property type="protein sequence ID" value="KRX02098.1"/>
    <property type="molecule type" value="Genomic_DNA"/>
</dbReference>
<organism evidence="2 3">
    <name type="scientific">Pseudocohnilembus persalinus</name>
    <name type="common">Ciliate</name>
    <dbReference type="NCBI Taxonomy" id="266149"/>
    <lineage>
        <taxon>Eukaryota</taxon>
        <taxon>Sar</taxon>
        <taxon>Alveolata</taxon>
        <taxon>Ciliophora</taxon>
        <taxon>Intramacronucleata</taxon>
        <taxon>Oligohymenophorea</taxon>
        <taxon>Scuticociliatia</taxon>
        <taxon>Philasterida</taxon>
        <taxon>Pseudocohnilembidae</taxon>
        <taxon>Pseudocohnilembus</taxon>
    </lineage>
</organism>
<proteinExistence type="predicted"/>
<dbReference type="AlphaFoldDB" id="A0A0V0QIN0"/>
<reference evidence="2 3" key="1">
    <citation type="journal article" date="2015" name="Sci. Rep.">
        <title>Genome of the facultative scuticociliatosis pathogen Pseudocohnilembus persalinus provides insight into its virulence through horizontal gene transfer.</title>
        <authorList>
            <person name="Xiong J."/>
            <person name="Wang G."/>
            <person name="Cheng J."/>
            <person name="Tian M."/>
            <person name="Pan X."/>
            <person name="Warren A."/>
            <person name="Jiang C."/>
            <person name="Yuan D."/>
            <person name="Miao W."/>
        </authorList>
    </citation>
    <scope>NUCLEOTIDE SEQUENCE [LARGE SCALE GENOMIC DNA]</scope>
    <source>
        <strain evidence="2">36N120E</strain>
    </source>
</reference>
<evidence type="ECO:0000256" key="1">
    <source>
        <dbReference type="SAM" id="MobiDB-lite"/>
    </source>
</evidence>
<protein>
    <submittedName>
        <fullName evidence="2">Uncharacterized protein</fullName>
    </submittedName>
</protein>
<comment type="caution">
    <text evidence="2">The sequence shown here is derived from an EMBL/GenBank/DDBJ whole genome shotgun (WGS) entry which is preliminary data.</text>
</comment>